<dbReference type="PANTHER" id="PTHR20908">
    <property type="entry name" value="LD15586P"/>
    <property type="match status" value="1"/>
</dbReference>
<evidence type="ECO:0000313" key="1">
    <source>
        <dbReference type="EMBL" id="CAD5113292.1"/>
    </source>
</evidence>
<proteinExistence type="predicted"/>
<name>A0A7I8VAS3_9ANNE</name>
<dbReference type="OrthoDB" id="77878at2759"/>
<dbReference type="Gene3D" id="3.40.50.1820">
    <property type="entry name" value="alpha/beta hydrolase"/>
    <property type="match status" value="1"/>
</dbReference>
<gene>
    <name evidence="1" type="ORF">DGYR_LOCUS2314</name>
</gene>
<sequence>MRLFMKTIYNKSFASNPYLYLVAKRSVASTQAKPEVLSKHMKIRKAFDSKLNADERPLILLYSWLRAKSSHLNKYSDFYLTKGFDVLQITTTPSSIVAPKKARKSMEELLNYINSEHDHKPLFVHGFSVGGYLFGETLKHMKDKPKLYESVSSRIKGQCFDSPVDVSNIAKGLAHVLAPNNPNKKAFLKSAFSLYLQLTKNITGSYYNASQDQILNNYFGIPTLFFYSKSDPICSFELINSIISDHERKNIPVLGKWWTSSPHVLHMKQDPVEYIGSLNNFLESVDLLPKGHLEKEDMISKTEKIKETSYGI</sequence>
<dbReference type="Proteomes" id="UP000549394">
    <property type="component" value="Unassembled WGS sequence"/>
</dbReference>
<reference evidence="1 2" key="1">
    <citation type="submission" date="2020-08" db="EMBL/GenBank/DDBJ databases">
        <authorList>
            <person name="Hejnol A."/>
        </authorList>
    </citation>
    <scope>NUCLEOTIDE SEQUENCE [LARGE SCALE GENOMIC DNA]</scope>
</reference>
<evidence type="ECO:0000313" key="2">
    <source>
        <dbReference type="Proteomes" id="UP000549394"/>
    </source>
</evidence>
<dbReference type="InterPro" id="IPR008547">
    <property type="entry name" value="DUF829_TMEM53"/>
</dbReference>
<organism evidence="1 2">
    <name type="scientific">Dimorphilus gyrociliatus</name>
    <dbReference type="NCBI Taxonomy" id="2664684"/>
    <lineage>
        <taxon>Eukaryota</taxon>
        <taxon>Metazoa</taxon>
        <taxon>Spiralia</taxon>
        <taxon>Lophotrochozoa</taxon>
        <taxon>Annelida</taxon>
        <taxon>Polychaeta</taxon>
        <taxon>Polychaeta incertae sedis</taxon>
        <taxon>Dinophilidae</taxon>
        <taxon>Dimorphilus</taxon>
    </lineage>
</organism>
<dbReference type="EMBL" id="CAJFCJ010000003">
    <property type="protein sequence ID" value="CAD5113292.1"/>
    <property type="molecule type" value="Genomic_DNA"/>
</dbReference>
<dbReference type="PANTHER" id="PTHR20908:SF1">
    <property type="entry name" value="LD15586P"/>
    <property type="match status" value="1"/>
</dbReference>
<dbReference type="Pfam" id="PF05705">
    <property type="entry name" value="DUF829"/>
    <property type="match status" value="1"/>
</dbReference>
<comment type="caution">
    <text evidence="1">The sequence shown here is derived from an EMBL/GenBank/DDBJ whole genome shotgun (WGS) entry which is preliminary data.</text>
</comment>
<dbReference type="SUPFAM" id="SSF53474">
    <property type="entry name" value="alpha/beta-Hydrolases"/>
    <property type="match status" value="1"/>
</dbReference>
<dbReference type="AlphaFoldDB" id="A0A7I8VAS3"/>
<protein>
    <submittedName>
        <fullName evidence="1">DgyrCDS2469</fullName>
    </submittedName>
</protein>
<dbReference type="GO" id="GO:0017171">
    <property type="term" value="F:serine hydrolase activity"/>
    <property type="evidence" value="ECO:0007669"/>
    <property type="project" value="TreeGrafter"/>
</dbReference>
<accession>A0A7I8VAS3</accession>
<dbReference type="InterPro" id="IPR029058">
    <property type="entry name" value="AB_hydrolase_fold"/>
</dbReference>
<keyword evidence="2" id="KW-1185">Reference proteome</keyword>